<proteinExistence type="predicted"/>
<dbReference type="PIRSF" id="PIRSF008546">
    <property type="entry name" value="UCP008546"/>
    <property type="match status" value="1"/>
</dbReference>
<comment type="caution">
    <text evidence="1">The sequence shown here is derived from an EMBL/GenBank/DDBJ whole genome shotgun (WGS) entry which is preliminary data.</text>
</comment>
<gene>
    <name evidence="1" type="ORF">DP116_13320</name>
</gene>
<dbReference type="EMBL" id="QMEB01000091">
    <property type="protein sequence ID" value="NMG20388.1"/>
    <property type="molecule type" value="Genomic_DNA"/>
</dbReference>
<reference evidence="1 2" key="1">
    <citation type="submission" date="2018-06" db="EMBL/GenBank/DDBJ databases">
        <title>Comparative genomics of Brasilonema spp. strains.</title>
        <authorList>
            <person name="Alvarenga D.O."/>
            <person name="Fiore M.F."/>
            <person name="Varani A.M."/>
        </authorList>
    </citation>
    <scope>NUCLEOTIDE SEQUENCE [LARGE SCALE GENOMIC DNA]</scope>
    <source>
        <strain evidence="1 2">SPC951</strain>
    </source>
</reference>
<dbReference type="Gene3D" id="1.25.40.380">
    <property type="entry name" value="Protein of unknown function DUF1810"/>
    <property type="match status" value="1"/>
</dbReference>
<name>A0ABX1P8U0_9CYAN</name>
<sequence>MTADPHDLDRFVRAQADVYATALAEIRAGDKQSHWMWFVFPQFAGLGVSPMSQRYAIRSRAEATAYLAHPVLGPRLIECATAALGVADRSAEDIFGRTDALKLKSSATLFAAVSPPGSVFEQLLDHFFAGDHCDITRTRLARSDRQ</sequence>
<dbReference type="InterPro" id="IPR014937">
    <property type="entry name" value="DUF1810"/>
</dbReference>
<dbReference type="Proteomes" id="UP000718564">
    <property type="component" value="Unassembled WGS sequence"/>
</dbReference>
<organism evidence="1 2">
    <name type="scientific">Brasilonema bromeliae SPC951</name>
    <dbReference type="NCBI Taxonomy" id="385972"/>
    <lineage>
        <taxon>Bacteria</taxon>
        <taxon>Bacillati</taxon>
        <taxon>Cyanobacteriota</taxon>
        <taxon>Cyanophyceae</taxon>
        <taxon>Nostocales</taxon>
        <taxon>Scytonemataceae</taxon>
        <taxon>Brasilonema</taxon>
        <taxon>Bromeliae group (in: Brasilonema)</taxon>
    </lineage>
</organism>
<evidence type="ECO:0000313" key="1">
    <source>
        <dbReference type="EMBL" id="NMG20388.1"/>
    </source>
</evidence>
<keyword evidence="2" id="KW-1185">Reference proteome</keyword>
<protein>
    <submittedName>
        <fullName evidence="1">DUF1810 domain-containing protein</fullName>
    </submittedName>
</protein>
<evidence type="ECO:0000313" key="2">
    <source>
        <dbReference type="Proteomes" id="UP000718564"/>
    </source>
</evidence>
<dbReference type="Pfam" id="PF08837">
    <property type="entry name" value="DUF1810"/>
    <property type="match status" value="1"/>
</dbReference>
<accession>A0ABX1P8U0</accession>
<dbReference type="RefSeq" id="WP_169155650.1">
    <property type="nucleotide sequence ID" value="NZ_CAWPJE010000073.1"/>
</dbReference>
<dbReference type="InterPro" id="IPR036287">
    <property type="entry name" value="Rv1873-like_sf"/>
</dbReference>
<dbReference type="SUPFAM" id="SSF140736">
    <property type="entry name" value="Rv1873-like"/>
    <property type="match status" value="1"/>
</dbReference>